<evidence type="ECO:0000259" key="8">
    <source>
        <dbReference type="Pfam" id="PF13490"/>
    </source>
</evidence>
<dbReference type="Pfam" id="PF13490">
    <property type="entry name" value="zf-HC2"/>
    <property type="match status" value="1"/>
</dbReference>
<dbReference type="Gene3D" id="1.10.10.1320">
    <property type="entry name" value="Anti-sigma factor, zinc-finger domain"/>
    <property type="match status" value="1"/>
</dbReference>
<sequence length="242" mass="25608">MSPDHARFAEWDAAYVLGALSPADRRLFEEHLEGCDACRAALADLASTQGLLSRVPPDRAMSLLTAAVGEEGPDAASRARLIEQGTREAQRRRRAWWAGGLAAAAAILIAVMLAVTTAIAPALRGIQVVALEPLVDLPLSATVELADAPWGTRIEMTCRYTEPAGDDVPAEGWPYSLVLTGVDGTTSEVSTWRALPGSTARLSASTALDVDEIAAVEIRSLRTGKVLMRTELDPPDDGAAPQ</sequence>
<dbReference type="RefSeq" id="WP_191767275.1">
    <property type="nucleotide sequence ID" value="NZ_JACSPM010000007.1"/>
</dbReference>
<keyword evidence="3 7" id="KW-1133">Transmembrane helix</keyword>
<evidence type="ECO:0000256" key="2">
    <source>
        <dbReference type="ARBA" id="ARBA00022692"/>
    </source>
</evidence>
<evidence type="ECO:0000256" key="5">
    <source>
        <dbReference type="ARBA" id="ARBA00023136"/>
    </source>
</evidence>
<gene>
    <name evidence="9" type="ORF">H9622_15250</name>
</gene>
<name>A0ABR8X6J1_9MICO</name>
<evidence type="ECO:0000256" key="7">
    <source>
        <dbReference type="SAM" id="Phobius"/>
    </source>
</evidence>
<keyword evidence="10" id="KW-1185">Reference proteome</keyword>
<evidence type="ECO:0000256" key="6">
    <source>
        <dbReference type="ARBA" id="ARBA00023163"/>
    </source>
</evidence>
<evidence type="ECO:0000313" key="10">
    <source>
        <dbReference type="Proteomes" id="UP000602532"/>
    </source>
</evidence>
<protein>
    <submittedName>
        <fullName evidence="9">Zf-HC2 domain-containing protein</fullName>
    </submittedName>
</protein>
<reference evidence="9 10" key="1">
    <citation type="submission" date="2020-08" db="EMBL/GenBank/DDBJ databases">
        <title>A Genomic Blueprint of the Chicken Gut Microbiome.</title>
        <authorList>
            <person name="Gilroy R."/>
            <person name="Ravi A."/>
            <person name="Getino M."/>
            <person name="Pursley I."/>
            <person name="Horton D.L."/>
            <person name="Alikhan N.-F."/>
            <person name="Baker D."/>
            <person name="Gharbi K."/>
            <person name="Hall N."/>
            <person name="Watson M."/>
            <person name="Adriaenssens E.M."/>
            <person name="Foster-Nyarko E."/>
            <person name="Jarju S."/>
            <person name="Secka A."/>
            <person name="Antonio M."/>
            <person name="Oren A."/>
            <person name="Chaudhuri R."/>
            <person name="La Ragione R.M."/>
            <person name="Hildebrand F."/>
            <person name="Pallen M.J."/>
        </authorList>
    </citation>
    <scope>NUCLEOTIDE SEQUENCE [LARGE SCALE GENOMIC DNA]</scope>
    <source>
        <strain evidence="9 10">Sa1CUA4</strain>
    </source>
</reference>
<evidence type="ECO:0000256" key="4">
    <source>
        <dbReference type="ARBA" id="ARBA00023015"/>
    </source>
</evidence>
<keyword evidence="5 7" id="KW-0472">Membrane</keyword>
<dbReference type="Proteomes" id="UP000602532">
    <property type="component" value="Unassembled WGS sequence"/>
</dbReference>
<feature type="domain" description="Putative zinc-finger" evidence="8">
    <location>
        <begin position="14"/>
        <end position="39"/>
    </location>
</feature>
<dbReference type="PANTHER" id="PTHR37461:SF1">
    <property type="entry name" value="ANTI-SIGMA-K FACTOR RSKA"/>
    <property type="match status" value="1"/>
</dbReference>
<accession>A0ABR8X6J1</accession>
<dbReference type="InterPro" id="IPR027383">
    <property type="entry name" value="Znf_put"/>
</dbReference>
<dbReference type="EMBL" id="JACSPM010000007">
    <property type="protein sequence ID" value="MBD8024940.1"/>
    <property type="molecule type" value="Genomic_DNA"/>
</dbReference>
<keyword evidence="2 7" id="KW-0812">Transmembrane</keyword>
<proteinExistence type="predicted"/>
<evidence type="ECO:0000256" key="1">
    <source>
        <dbReference type="ARBA" id="ARBA00004167"/>
    </source>
</evidence>
<dbReference type="InterPro" id="IPR041916">
    <property type="entry name" value="Anti_sigma_zinc_sf"/>
</dbReference>
<organism evidence="9 10">
    <name type="scientific">Microbacterium gallinarum</name>
    <dbReference type="NCBI Taxonomy" id="2762209"/>
    <lineage>
        <taxon>Bacteria</taxon>
        <taxon>Bacillati</taxon>
        <taxon>Actinomycetota</taxon>
        <taxon>Actinomycetes</taxon>
        <taxon>Micrococcales</taxon>
        <taxon>Microbacteriaceae</taxon>
        <taxon>Microbacterium</taxon>
    </lineage>
</organism>
<keyword evidence="4" id="KW-0805">Transcription regulation</keyword>
<dbReference type="InterPro" id="IPR051474">
    <property type="entry name" value="Anti-sigma-K/W_factor"/>
</dbReference>
<feature type="transmembrane region" description="Helical" evidence="7">
    <location>
        <begin position="96"/>
        <end position="123"/>
    </location>
</feature>
<dbReference type="PANTHER" id="PTHR37461">
    <property type="entry name" value="ANTI-SIGMA-K FACTOR RSKA"/>
    <property type="match status" value="1"/>
</dbReference>
<keyword evidence="6" id="KW-0804">Transcription</keyword>
<comment type="caution">
    <text evidence="9">The sequence shown here is derived from an EMBL/GenBank/DDBJ whole genome shotgun (WGS) entry which is preliminary data.</text>
</comment>
<comment type="subcellular location">
    <subcellularLocation>
        <location evidence="1">Membrane</location>
        <topology evidence="1">Single-pass membrane protein</topology>
    </subcellularLocation>
</comment>
<evidence type="ECO:0000313" key="9">
    <source>
        <dbReference type="EMBL" id="MBD8024940.1"/>
    </source>
</evidence>
<evidence type="ECO:0000256" key="3">
    <source>
        <dbReference type="ARBA" id="ARBA00022989"/>
    </source>
</evidence>